<organism evidence="9 10">
    <name type="scientific">Endocarpon pusillum (strain Z07020 / HMAS-L-300199)</name>
    <name type="common">Lichen-forming fungus</name>
    <dbReference type="NCBI Taxonomy" id="1263415"/>
    <lineage>
        <taxon>Eukaryota</taxon>
        <taxon>Fungi</taxon>
        <taxon>Dikarya</taxon>
        <taxon>Ascomycota</taxon>
        <taxon>Pezizomycotina</taxon>
        <taxon>Eurotiomycetes</taxon>
        <taxon>Chaetothyriomycetidae</taxon>
        <taxon>Verrucariales</taxon>
        <taxon>Verrucariaceae</taxon>
        <taxon>Endocarpon</taxon>
    </lineage>
</organism>
<feature type="domain" description="Trs120/TRAPPC9 fourth Ig-like" evidence="8">
    <location>
        <begin position="1346"/>
        <end position="1455"/>
    </location>
</feature>
<dbReference type="InterPro" id="IPR058564">
    <property type="entry name" value="TPR_TRAPPC9_Trs120"/>
</dbReference>
<feature type="domain" description="Trs120/TRAPPC9 third Ig-like" evidence="7">
    <location>
        <begin position="1104"/>
        <end position="1316"/>
    </location>
</feature>
<keyword evidence="10" id="KW-1185">Reference proteome</keyword>
<evidence type="ECO:0000256" key="3">
    <source>
        <dbReference type="SAM" id="MobiDB-lite"/>
    </source>
</evidence>
<dbReference type="InterPro" id="IPR013935">
    <property type="entry name" value="Trs120_TRAPPC9"/>
</dbReference>
<feature type="region of interest" description="Disordered" evidence="3">
    <location>
        <begin position="907"/>
        <end position="945"/>
    </location>
</feature>
<reference evidence="10" key="1">
    <citation type="journal article" date="2014" name="BMC Genomics">
        <title>Genome characteristics reveal the impact of lichenization on lichen-forming fungus Endocarpon pusillum Hedwig (Verrucariales, Ascomycota).</title>
        <authorList>
            <person name="Wang Y.-Y."/>
            <person name="Liu B."/>
            <person name="Zhang X.-Y."/>
            <person name="Zhou Q.-M."/>
            <person name="Zhang T."/>
            <person name="Li H."/>
            <person name="Yu Y.-F."/>
            <person name="Zhang X.-L."/>
            <person name="Hao X.-Y."/>
            <person name="Wang M."/>
            <person name="Wang L."/>
            <person name="Wei J.-C."/>
        </authorList>
    </citation>
    <scope>NUCLEOTIDE SEQUENCE [LARGE SCALE GENOMIC DNA]</scope>
    <source>
        <strain evidence="10">Z07020 / HMAS-L-300199</strain>
    </source>
</reference>
<accession>U1HK52</accession>
<dbReference type="RefSeq" id="XP_007805077.1">
    <property type="nucleotide sequence ID" value="XM_007806886.1"/>
</dbReference>
<evidence type="ECO:0000256" key="1">
    <source>
        <dbReference type="ARBA" id="ARBA00004555"/>
    </source>
</evidence>
<dbReference type="EMBL" id="KE721457">
    <property type="protein sequence ID" value="ERF69319.1"/>
    <property type="molecule type" value="Genomic_DNA"/>
</dbReference>
<feature type="compositionally biased region" description="Polar residues" evidence="3">
    <location>
        <begin position="313"/>
        <end position="324"/>
    </location>
</feature>
<dbReference type="GeneID" id="19239058"/>
<evidence type="ECO:0000256" key="2">
    <source>
        <dbReference type="ARBA" id="ARBA00023034"/>
    </source>
</evidence>
<dbReference type="Pfam" id="PF26280">
    <property type="entry name" value="Ig_TRAPPC9-Trs120_2nd"/>
    <property type="match status" value="1"/>
</dbReference>
<dbReference type="InterPro" id="IPR058567">
    <property type="entry name" value="Ig_TRAPPC9_Trs120_3rd"/>
</dbReference>
<dbReference type="InterPro" id="IPR058568">
    <property type="entry name" value="Ig_TRAPPC9_Trs120_4th"/>
</dbReference>
<feature type="compositionally biased region" description="Polar residues" evidence="3">
    <location>
        <begin position="265"/>
        <end position="278"/>
    </location>
</feature>
<comment type="subcellular location">
    <subcellularLocation>
        <location evidence="1">Golgi apparatus</location>
    </subcellularLocation>
</comment>
<dbReference type="PANTHER" id="PTHR21512">
    <property type="entry name" value="TRAFFICKING PROTEIN PARTICLE COMPLEX SUBUNIT 9"/>
    <property type="match status" value="1"/>
</dbReference>
<dbReference type="InterPro" id="IPR058563">
    <property type="entry name" value="Trs120_TRAPPC9_N"/>
</dbReference>
<feature type="compositionally biased region" description="Polar residues" evidence="3">
    <location>
        <begin position="935"/>
        <end position="945"/>
    </location>
</feature>
<feature type="domain" description="Trs120/TRAPPC9 TPR region" evidence="5">
    <location>
        <begin position="443"/>
        <end position="741"/>
    </location>
</feature>
<evidence type="ECO:0000313" key="9">
    <source>
        <dbReference type="EMBL" id="ERF69319.1"/>
    </source>
</evidence>
<protein>
    <recommendedName>
        <fullName evidence="11">Hypercellular protein HypA</fullName>
    </recommendedName>
</protein>
<dbReference type="Pfam" id="PF08626">
    <property type="entry name" value="TRAPPC9-Trs120"/>
    <property type="match status" value="1"/>
</dbReference>
<evidence type="ECO:0000259" key="5">
    <source>
        <dbReference type="Pfam" id="PF26251"/>
    </source>
</evidence>
<dbReference type="HOGENOM" id="CLU_002231_0_0_1"/>
<dbReference type="OrthoDB" id="27962at2759"/>
<evidence type="ECO:0000313" key="10">
    <source>
        <dbReference type="Proteomes" id="UP000019373"/>
    </source>
</evidence>
<dbReference type="Proteomes" id="UP000019373">
    <property type="component" value="Unassembled WGS sequence"/>
</dbReference>
<evidence type="ECO:0008006" key="11">
    <source>
        <dbReference type="Google" id="ProtNLM"/>
    </source>
</evidence>
<sequence length="1499" mass="164903">MGMDPMSPLAPARINTLLIPAGRIKRTRFANFVSRLDHENVVRLGDVSPDGQSKRSMSTYTFSPLAFPEGRIIYNFSLSESPALSIDCFPFELNREAQVILYLADGSEVVTSESQTQLAQEGNIERSPGETHDVLPLASMFASLEDEVRANRHQYRRAILHQLLVFESTLAPEALPAPTDVILVPAPQNSRTTTIKTVMCDISGRLLRSMDNLASEIQALSTIESPSLVPGSAYRATDLAARVHARMSMPAQPIQGPLDPVGSRISATTGSKSRSTTPAGARSASRHSVGSPSRSDRFSEVSSALGSRDASQDRNSMVPSTVTNPRERKKNCSVGRSRIVVGALLLQAGLWPDAVKELSEGTATARGNNDYVWHAKGLEYIITCLLMFGWAKMYFQIPHICYPIAEKPTIPKSSSVTPNPKNAELTPYGRSSSDSRTVSLHYLTKLLPDLLSSVNTLYARASNFTEEALPQLLMSESVLRCGYLLSAMYLRNMVIDDNMLQALLSSENIPRADPIPRSADTITLKKSDIATMLLHAIPAIPGAVPFNELLQILIGLASILSMVGMERKQAFILKELLQRITPTLIEARKVGAAEMGIHPAAGLLALSNTSHSGFLRVEDGMKSLLTLVGEMYGALDHNEDMGSLINSQDSTKSSLASSRRAKLHAYGNFDLKVDILKSCIAICEVLPDFEGVLKYTVDLLQLSRRTTTLPFRHPTGTPAISQEEQIKLMDSIKRTVGAAAKVGLKSVQANYWDDFMVRGIEAMSPPATFRVAPHSKNDLQSVSESKQTTEKDPFIYNPFSKPTSSATDQPLVAEELAYFSVYLQNPYEVDIEIEEITLVTEGCRFQPLTHSIVLGHFCCQKFTMAGTPRTSGTLKIIGCRAKIRDCKERDFLIYTADWSPRTESKIKKIGSAPRDSVRRGPPSAVGEAAPKEAEGSNTGPQSDTISLTVISPQPVISIQSTTLSQPALMVLEGEKKCFNIVLRNDSSTTAVDMLLFTFEDSATIQLRTAVMNKELSPSEAYEHQLQLAGSHPFKYIPSDEKEGPVLPAGGSADFIIEVLGIPGLLNGIVQIDYGHLDISSSDVTDKFYTRQLSFPVAVTVNAGIEVPRCNMLPFSSDFAWWNKQQACASSPQALDPPGVLTNELRSRSISYPPLQTDGGQFTSLLARLGLGSHGDDHCLLLLDLRNVWPFPLSVSVQVRQNKNASSSPTDPWRRAYTVHESVQPGHISRAILPIPRVYVSDPHKAIPLIGNQRQFVVSASKLSVEAEQANREAFWYREEVLKHVRGTWREDSTGREGSIDLRRGIRLNTKMIDVLKIEDIELSLSIRPSRPPDAQPSPVLQRGGSRFCLQVNSFTTLTIKPSLRDQPHNIALDLSKRFAWTGMLQRVLHPPLTANEVREASLEIMALCAGDYEIAATIEELKAPGQNSSGKKMGICSQSNDRRIWHAREPCSIDAKHEIDDLEKDVSIHLYRGIFTKAEPKYKRAMLLWILLGDSISYL</sequence>
<proteinExistence type="predicted"/>
<dbReference type="PANTHER" id="PTHR21512:SF5">
    <property type="entry name" value="TRAFFICKING PROTEIN PARTICLE COMPLEX SUBUNIT 9"/>
    <property type="match status" value="1"/>
</dbReference>
<dbReference type="Pfam" id="PF26251">
    <property type="entry name" value="TPR_TRAPPC9-Trs120"/>
    <property type="match status" value="1"/>
</dbReference>
<name>U1HK52_ENDPU</name>
<feature type="region of interest" description="Disordered" evidence="3">
    <location>
        <begin position="412"/>
        <end position="434"/>
    </location>
</feature>
<dbReference type="Pfam" id="PF26254">
    <property type="entry name" value="Ig_TRAPPC9-Trs120_1st"/>
    <property type="match status" value="1"/>
</dbReference>
<keyword evidence="2" id="KW-0333">Golgi apparatus</keyword>
<evidence type="ECO:0000259" key="4">
    <source>
        <dbReference type="Pfam" id="PF08626"/>
    </source>
</evidence>
<dbReference type="Pfam" id="PF26282">
    <property type="entry name" value="Ig_TRAPPC9-Trs120_3rd"/>
    <property type="match status" value="1"/>
</dbReference>
<feature type="domain" description="Trs120/TRAPPC9 first Ig-like" evidence="6">
    <location>
        <begin position="757"/>
        <end position="951"/>
    </location>
</feature>
<dbReference type="eggNOG" id="KOG1953">
    <property type="taxonomic scope" value="Eukaryota"/>
</dbReference>
<dbReference type="GO" id="GO:0005802">
    <property type="term" value="C:trans-Golgi network"/>
    <property type="evidence" value="ECO:0007669"/>
    <property type="project" value="TreeGrafter"/>
</dbReference>
<evidence type="ECO:0000259" key="7">
    <source>
        <dbReference type="Pfam" id="PF26282"/>
    </source>
</evidence>
<dbReference type="Pfam" id="PF26283">
    <property type="entry name" value="Ig_TRAPPC9-Trs120_4th"/>
    <property type="match status" value="1"/>
</dbReference>
<gene>
    <name evidence="9" type="ORF">EPUS_04024</name>
</gene>
<dbReference type="OMA" id="EHSRDRM"/>
<feature type="region of interest" description="Disordered" evidence="3">
    <location>
        <begin position="251"/>
        <end position="330"/>
    </location>
</feature>
<evidence type="ECO:0000259" key="8">
    <source>
        <dbReference type="Pfam" id="PF26283"/>
    </source>
</evidence>
<evidence type="ECO:0000259" key="6">
    <source>
        <dbReference type="Pfam" id="PF26254"/>
    </source>
</evidence>
<feature type="domain" description="Trs120/TRAPPC9 N-terminal" evidence="4">
    <location>
        <begin position="6"/>
        <end position="401"/>
    </location>
</feature>
<dbReference type="InterPro" id="IPR058565">
    <property type="entry name" value="Ig_TRAPPC9_Trs120_1st"/>
</dbReference>